<sequence length="127" mass="13147">MRTPMSAAPRIMIVEDEALVALMVEDLLTDFGCQISGSFGAVDDALAFLVDAAAPPPALDGAVLDVNIGGTMVFPVAERLRAAGIPFVFATGYGALPRLGFEDVTVLSKPINPVLLEDAVKGFGKAA</sequence>
<dbReference type="KEGG" id="cak:Caul_4110"/>
<feature type="domain" description="Response regulatory" evidence="2">
    <location>
        <begin position="10"/>
        <end position="124"/>
    </location>
</feature>
<organism evidence="3">
    <name type="scientific">Caulobacter sp. (strain K31)</name>
    <dbReference type="NCBI Taxonomy" id="366602"/>
    <lineage>
        <taxon>Bacteria</taxon>
        <taxon>Pseudomonadati</taxon>
        <taxon>Pseudomonadota</taxon>
        <taxon>Alphaproteobacteria</taxon>
        <taxon>Caulobacterales</taxon>
        <taxon>Caulobacteraceae</taxon>
        <taxon>Caulobacter</taxon>
    </lineage>
</organism>
<feature type="modified residue" description="4-aspartylphosphate" evidence="1">
    <location>
        <position position="65"/>
    </location>
</feature>
<dbReference type="EMBL" id="CP000927">
    <property type="protein sequence ID" value="ABZ73234.1"/>
    <property type="molecule type" value="Genomic_DNA"/>
</dbReference>
<dbReference type="STRING" id="366602.Caul_4110"/>
<dbReference type="HOGENOM" id="CLU_000445_69_11_5"/>
<dbReference type="PROSITE" id="PS50110">
    <property type="entry name" value="RESPONSE_REGULATORY"/>
    <property type="match status" value="1"/>
</dbReference>
<dbReference type="InterPro" id="IPR011006">
    <property type="entry name" value="CheY-like_superfamily"/>
</dbReference>
<dbReference type="SMART" id="SM00448">
    <property type="entry name" value="REC"/>
    <property type="match status" value="1"/>
</dbReference>
<reference evidence="3" key="1">
    <citation type="submission" date="2008-01" db="EMBL/GenBank/DDBJ databases">
        <title>Complete sequence of chromosome of Caulobacter sp. K31.</title>
        <authorList>
            <consortium name="US DOE Joint Genome Institute"/>
            <person name="Copeland A."/>
            <person name="Lucas S."/>
            <person name="Lapidus A."/>
            <person name="Barry K."/>
            <person name="Glavina del Rio T."/>
            <person name="Dalin E."/>
            <person name="Tice H."/>
            <person name="Pitluck S."/>
            <person name="Bruce D."/>
            <person name="Goodwin L."/>
            <person name="Thompson L.S."/>
            <person name="Brettin T."/>
            <person name="Detter J.C."/>
            <person name="Han C."/>
            <person name="Schmutz J."/>
            <person name="Larimer F."/>
            <person name="Land M."/>
            <person name="Hauser L."/>
            <person name="Kyrpides N."/>
            <person name="Kim E."/>
            <person name="Stephens C."/>
            <person name="Richardson P."/>
        </authorList>
    </citation>
    <scope>NUCLEOTIDE SEQUENCE [LARGE SCALE GENOMIC DNA]</scope>
    <source>
        <strain evidence="3">K31</strain>
    </source>
</reference>
<name>B0SXM2_CAUSK</name>
<evidence type="ECO:0000313" key="3">
    <source>
        <dbReference type="EMBL" id="ABZ73234.1"/>
    </source>
</evidence>
<dbReference type="eggNOG" id="COG0784">
    <property type="taxonomic scope" value="Bacteria"/>
</dbReference>
<keyword evidence="1" id="KW-0597">Phosphoprotein</keyword>
<accession>B0SXM2</accession>
<dbReference type="InterPro" id="IPR001789">
    <property type="entry name" value="Sig_transdc_resp-reg_receiver"/>
</dbReference>
<evidence type="ECO:0000256" key="1">
    <source>
        <dbReference type="PROSITE-ProRule" id="PRU00169"/>
    </source>
</evidence>
<dbReference type="AlphaFoldDB" id="B0SXM2"/>
<dbReference type="GO" id="GO:0000160">
    <property type="term" value="P:phosphorelay signal transduction system"/>
    <property type="evidence" value="ECO:0007669"/>
    <property type="project" value="InterPro"/>
</dbReference>
<dbReference type="SUPFAM" id="SSF52172">
    <property type="entry name" value="CheY-like"/>
    <property type="match status" value="1"/>
</dbReference>
<gene>
    <name evidence="3" type="ordered locus">Caul_4110</name>
</gene>
<evidence type="ECO:0000259" key="2">
    <source>
        <dbReference type="PROSITE" id="PS50110"/>
    </source>
</evidence>
<protein>
    <submittedName>
        <fullName evidence="3">Response regulator receiver protein</fullName>
    </submittedName>
</protein>
<proteinExistence type="predicted"/>
<dbReference type="Gene3D" id="3.40.50.2300">
    <property type="match status" value="1"/>
</dbReference>